<dbReference type="PANTHER" id="PTHR13370">
    <property type="entry name" value="RNA METHYLASE-RELATED"/>
    <property type="match status" value="1"/>
</dbReference>
<protein>
    <recommendedName>
        <fullName evidence="4">Methyltransferase</fullName>
        <ecNumber evidence="4">2.1.1.-</ecNumber>
    </recommendedName>
</protein>
<evidence type="ECO:0000256" key="1">
    <source>
        <dbReference type="ARBA" id="ARBA00006594"/>
    </source>
</evidence>
<feature type="domain" description="HNH nuclease" evidence="5">
    <location>
        <begin position="387"/>
        <end position="439"/>
    </location>
</feature>
<proteinExistence type="inferred from homology"/>
<dbReference type="Gene3D" id="1.10.30.50">
    <property type="match status" value="1"/>
</dbReference>
<dbReference type="GO" id="GO:0008170">
    <property type="term" value="F:N-methyltransferase activity"/>
    <property type="evidence" value="ECO:0007669"/>
    <property type="project" value="InterPro"/>
</dbReference>
<dbReference type="InterPro" id="IPR002711">
    <property type="entry name" value="HNH"/>
</dbReference>
<dbReference type="InterPro" id="IPR002941">
    <property type="entry name" value="DNA_methylase_N4/N6"/>
</dbReference>
<accession>A0A6B1F8C7</accession>
<dbReference type="PROSITE" id="PS00092">
    <property type="entry name" value="N6_MTASE"/>
    <property type="match status" value="1"/>
</dbReference>
<dbReference type="GO" id="GO:0005737">
    <property type="term" value="C:cytoplasm"/>
    <property type="evidence" value="ECO:0007669"/>
    <property type="project" value="TreeGrafter"/>
</dbReference>
<evidence type="ECO:0000313" key="6">
    <source>
        <dbReference type="EMBL" id="MYG37484.1"/>
    </source>
</evidence>
<dbReference type="Pfam" id="PF01844">
    <property type="entry name" value="HNH"/>
    <property type="match status" value="1"/>
</dbReference>
<dbReference type="Gene3D" id="3.40.50.150">
    <property type="entry name" value="Vaccinia Virus protein VP39"/>
    <property type="match status" value="1"/>
</dbReference>
<evidence type="ECO:0000259" key="5">
    <source>
        <dbReference type="SMART" id="SM00507"/>
    </source>
</evidence>
<dbReference type="GO" id="GO:0003677">
    <property type="term" value="F:DNA binding"/>
    <property type="evidence" value="ECO:0007669"/>
    <property type="project" value="InterPro"/>
</dbReference>
<comment type="similarity">
    <text evidence="1 4">Belongs to the N(4)/N(6)-methyltransferase family.</text>
</comment>
<name>A0A6B1F8C7_9SYNE</name>
<dbReference type="InterPro" id="IPR001091">
    <property type="entry name" value="RM_Methyltransferase"/>
</dbReference>
<evidence type="ECO:0000256" key="3">
    <source>
        <dbReference type="ARBA" id="ARBA00022679"/>
    </source>
</evidence>
<keyword evidence="2" id="KW-0489">Methyltransferase</keyword>
<dbReference type="InterPro" id="IPR002052">
    <property type="entry name" value="DNA_methylase_N6_adenine_CS"/>
</dbReference>
<comment type="caution">
    <text evidence="6">The sequence shown here is derived from an EMBL/GenBank/DDBJ whole genome shotgun (WGS) entry which is preliminary data.</text>
</comment>
<dbReference type="EC" id="2.1.1.-" evidence="4"/>
<dbReference type="GO" id="GO:0032259">
    <property type="term" value="P:methylation"/>
    <property type="evidence" value="ECO:0007669"/>
    <property type="project" value="UniProtKB-KW"/>
</dbReference>
<evidence type="ECO:0000256" key="4">
    <source>
        <dbReference type="RuleBase" id="RU362026"/>
    </source>
</evidence>
<keyword evidence="3" id="KW-0808">Transferase</keyword>
<dbReference type="Pfam" id="PF01555">
    <property type="entry name" value="N6_N4_Mtase"/>
    <property type="match status" value="1"/>
</dbReference>
<evidence type="ECO:0000256" key="2">
    <source>
        <dbReference type="ARBA" id="ARBA00022603"/>
    </source>
</evidence>
<dbReference type="PANTHER" id="PTHR13370:SF3">
    <property type="entry name" value="TRNA (GUANINE(10)-N2)-METHYLTRANSFERASE HOMOLOG"/>
    <property type="match status" value="1"/>
</dbReference>
<gene>
    <name evidence="6" type="ORF">F4162_00290</name>
</gene>
<sequence>MPSANFAPSTIWTGDNLPIMRGMNSACVDLIYLDPPFNSNRHYEAPIGSKAAGAAFKDAWTLDDVDVCEHGELAERNPAAYAVIEAARQAHGKGMQSYLIFMAVRLMEMHRILKPTGSIYLHCDDTAGAYLKMLIDGIWGADKCRGQIVWKRNSANNAGESYGRIADWILYYIKESNFTWNQPYGDIGKNELKEYRNTDSDGRRYKGNDLTAPSNNASRQFTWRGATPKSPRGWAYSLEKLEELWQSGLIHTKKDGTPSLRGHKKYLDEHPGAKVQNIWTDIQRIGNTAKERTSYPTQKPLALLDRIIKASSNPGDLVLDPFCGCATALVAADRLGRQWAGIDLSPLAIKLVKQRILEDSPLWAGPIALDAPPKRTDLGALPNYRTHRHRLYGEQEGICVGCNTHFPFRVMDVDHILPRSKGGTDHPDNLQLLCSGCNRSKGGKTMAEWRAAQAEAK</sequence>
<dbReference type="InterPro" id="IPR003615">
    <property type="entry name" value="HNH_nuc"/>
</dbReference>
<dbReference type="PRINTS" id="PR00508">
    <property type="entry name" value="S21N4MTFRASE"/>
</dbReference>
<reference evidence="6" key="1">
    <citation type="submission" date="2019-09" db="EMBL/GenBank/DDBJ databases">
        <title>Characterisation of the sponge microbiome using genome-centric metagenomics.</title>
        <authorList>
            <person name="Engelberts J.P."/>
            <person name="Robbins S.J."/>
            <person name="De Goeij J.M."/>
            <person name="Aranda M."/>
            <person name="Bell S.C."/>
            <person name="Webster N.S."/>
        </authorList>
    </citation>
    <scope>NUCLEOTIDE SEQUENCE</scope>
    <source>
        <strain evidence="6">SB0676_bin_10</strain>
    </source>
</reference>
<dbReference type="CDD" id="cd00085">
    <property type="entry name" value="HNHc"/>
    <property type="match status" value="1"/>
</dbReference>
<dbReference type="AlphaFoldDB" id="A0A6B1F8C7"/>
<dbReference type="EMBL" id="VYDO01000012">
    <property type="protein sequence ID" value="MYG37484.1"/>
    <property type="molecule type" value="Genomic_DNA"/>
</dbReference>
<dbReference type="SUPFAM" id="SSF53335">
    <property type="entry name" value="S-adenosyl-L-methionine-dependent methyltransferases"/>
    <property type="match status" value="1"/>
</dbReference>
<dbReference type="SMART" id="SM00507">
    <property type="entry name" value="HNHc"/>
    <property type="match status" value="1"/>
</dbReference>
<organism evidence="6">
    <name type="scientific">Synechococcus sp. SB0676_bin_10</name>
    <dbReference type="NCBI Taxonomy" id="2604869"/>
    <lineage>
        <taxon>Bacteria</taxon>
        <taxon>Bacillati</taxon>
        <taxon>Cyanobacteriota</taxon>
        <taxon>Cyanophyceae</taxon>
        <taxon>Synechococcales</taxon>
        <taxon>Synechococcaceae</taxon>
        <taxon>Synechococcus</taxon>
    </lineage>
</organism>
<dbReference type="InterPro" id="IPR029063">
    <property type="entry name" value="SAM-dependent_MTases_sf"/>
</dbReference>